<evidence type="ECO:0000256" key="7">
    <source>
        <dbReference type="SAM" id="SignalP"/>
    </source>
</evidence>
<dbReference type="InterPro" id="IPR006696">
    <property type="entry name" value="DUF423"/>
</dbReference>
<dbReference type="EMBL" id="JBBLZC010000027">
    <property type="protein sequence ID" value="MEK0085463.1"/>
    <property type="molecule type" value="Genomic_DNA"/>
</dbReference>
<keyword evidence="3 6" id="KW-0812">Transmembrane</keyword>
<feature type="transmembrane region" description="Helical" evidence="6">
    <location>
        <begin position="94"/>
        <end position="117"/>
    </location>
</feature>
<dbReference type="Pfam" id="PF04241">
    <property type="entry name" value="DUF423"/>
    <property type="match status" value="1"/>
</dbReference>
<comment type="similarity">
    <text evidence="2">Belongs to the UPF0382 family.</text>
</comment>
<dbReference type="PANTHER" id="PTHR43461">
    <property type="entry name" value="TRANSMEMBRANE PROTEIN 256"/>
    <property type="match status" value="1"/>
</dbReference>
<keyword evidence="4 6" id="KW-1133">Transmembrane helix</keyword>
<gene>
    <name evidence="8" type="ORF">U1T56_20105</name>
</gene>
<evidence type="ECO:0000256" key="3">
    <source>
        <dbReference type="ARBA" id="ARBA00022692"/>
    </source>
</evidence>
<accession>A0ABU8XW90</accession>
<evidence type="ECO:0000313" key="9">
    <source>
        <dbReference type="Proteomes" id="UP001375743"/>
    </source>
</evidence>
<proteinExistence type="inferred from homology"/>
<evidence type="ECO:0000256" key="2">
    <source>
        <dbReference type="ARBA" id="ARBA00009694"/>
    </source>
</evidence>
<reference evidence="8 9" key="1">
    <citation type="submission" date="2024-01" db="EMBL/GenBank/DDBJ databases">
        <title>Multi-omics insights into the function and evolution of sodium benzoate biodegradation pathways in Benzoatithermus flavus gen. nov., sp. nov. from hot spring.</title>
        <authorList>
            <person name="Hu C.-J."/>
            <person name="Li W.-J."/>
        </authorList>
    </citation>
    <scope>NUCLEOTIDE SEQUENCE [LARGE SCALE GENOMIC DNA]</scope>
    <source>
        <strain evidence="8 9">SYSU G07066</strain>
    </source>
</reference>
<evidence type="ECO:0000256" key="1">
    <source>
        <dbReference type="ARBA" id="ARBA00004141"/>
    </source>
</evidence>
<feature type="transmembrane region" description="Helical" evidence="6">
    <location>
        <begin position="69"/>
        <end position="88"/>
    </location>
</feature>
<evidence type="ECO:0000256" key="6">
    <source>
        <dbReference type="SAM" id="Phobius"/>
    </source>
</evidence>
<keyword evidence="5 6" id="KW-0472">Membrane</keyword>
<comment type="caution">
    <text evidence="8">The sequence shown here is derived from an EMBL/GenBank/DDBJ whole genome shotgun (WGS) entry which is preliminary data.</text>
</comment>
<dbReference type="Proteomes" id="UP001375743">
    <property type="component" value="Unassembled WGS sequence"/>
</dbReference>
<feature type="signal peptide" evidence="7">
    <location>
        <begin position="1"/>
        <end position="25"/>
    </location>
</feature>
<evidence type="ECO:0000256" key="4">
    <source>
        <dbReference type="ARBA" id="ARBA00022989"/>
    </source>
</evidence>
<sequence>MERHRVWVGMAALCGLLAVAAGAFAAHGLKASGDARAVALVETGSQYQMAHALAMLAYAALGWPSRLPLLCWTIGIVLFAFSLYALAFGAPTGIAVITPVGGTAFLAGWAALAWQAFRARG</sequence>
<keyword evidence="9" id="KW-1185">Reference proteome</keyword>
<dbReference type="RefSeq" id="WP_418161311.1">
    <property type="nucleotide sequence ID" value="NZ_JBBLZC010000027.1"/>
</dbReference>
<protein>
    <submittedName>
        <fullName evidence="8">DUF423 domain-containing protein</fullName>
    </submittedName>
</protein>
<evidence type="ECO:0000256" key="5">
    <source>
        <dbReference type="ARBA" id="ARBA00023136"/>
    </source>
</evidence>
<keyword evidence="7" id="KW-0732">Signal</keyword>
<dbReference type="PANTHER" id="PTHR43461:SF1">
    <property type="entry name" value="TRANSMEMBRANE PROTEIN 256"/>
    <property type="match status" value="1"/>
</dbReference>
<feature type="chain" id="PRO_5046591862" evidence="7">
    <location>
        <begin position="26"/>
        <end position="121"/>
    </location>
</feature>
<name>A0ABU8XW90_9PROT</name>
<evidence type="ECO:0000313" key="8">
    <source>
        <dbReference type="EMBL" id="MEK0085463.1"/>
    </source>
</evidence>
<organism evidence="8 9">
    <name type="scientific">Benzoatithermus flavus</name>
    <dbReference type="NCBI Taxonomy" id="3108223"/>
    <lineage>
        <taxon>Bacteria</taxon>
        <taxon>Pseudomonadati</taxon>
        <taxon>Pseudomonadota</taxon>
        <taxon>Alphaproteobacteria</taxon>
        <taxon>Geminicoccales</taxon>
        <taxon>Geminicoccaceae</taxon>
        <taxon>Benzoatithermus</taxon>
    </lineage>
</organism>
<comment type="subcellular location">
    <subcellularLocation>
        <location evidence="1">Membrane</location>
        <topology evidence="1">Multi-pass membrane protein</topology>
    </subcellularLocation>
</comment>
<feature type="transmembrane region" description="Helical" evidence="6">
    <location>
        <begin position="45"/>
        <end position="62"/>
    </location>
</feature>